<evidence type="ECO:0000259" key="2">
    <source>
        <dbReference type="SMART" id="SM00014"/>
    </source>
</evidence>
<feature type="domain" description="Phosphatidic acid phosphatase type 2/haloperoxidase" evidence="2">
    <location>
        <begin position="112"/>
        <end position="222"/>
    </location>
</feature>
<feature type="transmembrane region" description="Helical" evidence="1">
    <location>
        <begin position="304"/>
        <end position="332"/>
    </location>
</feature>
<feature type="transmembrane region" description="Helical" evidence="1">
    <location>
        <begin position="178"/>
        <end position="195"/>
    </location>
</feature>
<organism evidence="3 4">
    <name type="scientific">Nitrospira moscoviensis</name>
    <dbReference type="NCBI Taxonomy" id="42253"/>
    <lineage>
        <taxon>Bacteria</taxon>
        <taxon>Pseudomonadati</taxon>
        <taxon>Nitrospirota</taxon>
        <taxon>Nitrospiria</taxon>
        <taxon>Nitrospirales</taxon>
        <taxon>Nitrospiraceae</taxon>
        <taxon>Nitrospira</taxon>
    </lineage>
</organism>
<keyword evidence="4" id="KW-1185">Reference proteome</keyword>
<keyword evidence="1" id="KW-1133">Transmembrane helix</keyword>
<dbReference type="SMART" id="SM00014">
    <property type="entry name" value="acidPPc"/>
    <property type="match status" value="1"/>
</dbReference>
<evidence type="ECO:0000313" key="4">
    <source>
        <dbReference type="Proteomes" id="UP000069205"/>
    </source>
</evidence>
<dbReference type="RefSeq" id="WP_083448255.1">
    <property type="nucleotide sequence ID" value="NZ_CP011801.1"/>
</dbReference>
<evidence type="ECO:0000256" key="1">
    <source>
        <dbReference type="SAM" id="Phobius"/>
    </source>
</evidence>
<name>A0A0K2GIP5_NITMO</name>
<gene>
    <name evidence="3" type="ORF">NITMOv2_4437</name>
</gene>
<dbReference type="EMBL" id="CP011801">
    <property type="protein sequence ID" value="ALA60811.1"/>
    <property type="molecule type" value="Genomic_DNA"/>
</dbReference>
<dbReference type="Pfam" id="PF01569">
    <property type="entry name" value="PAP2"/>
    <property type="match status" value="1"/>
</dbReference>
<dbReference type="PANTHER" id="PTHR14969">
    <property type="entry name" value="SPHINGOSINE-1-PHOSPHATE PHOSPHOHYDROLASE"/>
    <property type="match status" value="1"/>
</dbReference>
<sequence length="376" mass="40415">MSDGASRSGTPKPTTHHTSRFTHHCVRIAPLTSSCMALGIVFWGLLQLDLPIIHYLRTVTTHRAGEQLTIPWMAVTSDVGNWIGEGWHLAAVSLVLLAAGWIVSQPRLTKAGIDTAIAHGLAALLSNGLKHLIGRPRPKFVHSGEWQLTPTFASGLDSFPSGHTTASFAVATALAKRFPAYGPLFLGVAAFVGLSRVLRGSHFPSDVFGGVVVGVVSGAVATRPWKQWRTSLEEGLRQAAIGTTVVFSFLWTLARPADESLSGAVLVGLGLLAVVSGVWLRRRHRWADDRPAPEQVRETSSRLLIAYGLACMTTAPLVIAAAGFACVTYWLAQMKQDPLAEPPSWTRRMVTEGAVLATLLLALSILFQARGVLPFQ</sequence>
<dbReference type="PATRIC" id="fig|42253.5.peg.4375"/>
<dbReference type="SUPFAM" id="SSF48317">
    <property type="entry name" value="Acid phosphatase/Vanadium-dependent haloperoxidase"/>
    <property type="match status" value="1"/>
</dbReference>
<dbReference type="AlphaFoldDB" id="A0A0K2GIP5"/>
<keyword evidence="1" id="KW-0472">Membrane</keyword>
<feature type="transmembrane region" description="Helical" evidence="1">
    <location>
        <begin position="260"/>
        <end position="280"/>
    </location>
</feature>
<feature type="transmembrane region" description="Helical" evidence="1">
    <location>
        <begin position="352"/>
        <end position="373"/>
    </location>
</feature>
<evidence type="ECO:0000313" key="3">
    <source>
        <dbReference type="EMBL" id="ALA60811.1"/>
    </source>
</evidence>
<dbReference type="Gene3D" id="1.20.144.10">
    <property type="entry name" value="Phosphatidic acid phosphatase type 2/haloperoxidase"/>
    <property type="match status" value="1"/>
</dbReference>
<dbReference type="STRING" id="42253.NITMOv2_4437"/>
<feature type="transmembrane region" description="Helical" evidence="1">
    <location>
        <begin position="28"/>
        <end position="46"/>
    </location>
</feature>
<dbReference type="KEGG" id="nmv:NITMOv2_4437"/>
<dbReference type="InterPro" id="IPR000326">
    <property type="entry name" value="PAP2/HPO"/>
</dbReference>
<dbReference type="PANTHER" id="PTHR14969:SF13">
    <property type="entry name" value="AT30094P"/>
    <property type="match status" value="1"/>
</dbReference>
<dbReference type="InterPro" id="IPR036938">
    <property type="entry name" value="PAP2/HPO_sf"/>
</dbReference>
<feature type="transmembrane region" description="Helical" evidence="1">
    <location>
        <begin position="86"/>
        <end position="103"/>
    </location>
</feature>
<dbReference type="Proteomes" id="UP000069205">
    <property type="component" value="Chromosome"/>
</dbReference>
<proteinExistence type="predicted"/>
<keyword evidence="1" id="KW-0812">Transmembrane</keyword>
<accession>A0A0K2GIP5</accession>
<protein>
    <recommendedName>
        <fullName evidence="2">Phosphatidic acid phosphatase type 2/haloperoxidase domain-containing protein</fullName>
    </recommendedName>
</protein>
<reference evidence="3 4" key="1">
    <citation type="journal article" date="2015" name="Proc. Natl. Acad. Sci. U.S.A.">
        <title>Expanded metabolic versatility of ubiquitous nitrite-oxidizing bacteria from the genus Nitrospira.</title>
        <authorList>
            <person name="Koch H."/>
            <person name="Lucker S."/>
            <person name="Albertsen M."/>
            <person name="Kitzinger K."/>
            <person name="Herbold C."/>
            <person name="Spieck E."/>
            <person name="Nielsen P.H."/>
            <person name="Wagner M."/>
            <person name="Daims H."/>
        </authorList>
    </citation>
    <scope>NUCLEOTIDE SEQUENCE [LARGE SCALE GENOMIC DNA]</scope>
    <source>
        <strain evidence="3 4">NSP M-1</strain>
    </source>
</reference>